<feature type="binding site" evidence="1">
    <location>
        <position position="579"/>
    </location>
    <ligand>
        <name>Ni(2+)</name>
        <dbReference type="ChEBI" id="CHEBI:49786"/>
    </ligand>
</feature>
<dbReference type="AlphaFoldDB" id="F0NP59"/>
<evidence type="ECO:0000256" key="1">
    <source>
        <dbReference type="PIRSR" id="PIRSR601501-1"/>
    </source>
</evidence>
<feature type="binding site" evidence="1">
    <location>
        <position position="91"/>
    </location>
    <ligand>
        <name>Fe cation</name>
        <dbReference type="ChEBI" id="CHEBI:24875"/>
    </ligand>
</feature>
<feature type="binding site" evidence="1">
    <location>
        <position position="69"/>
    </location>
    <ligand>
        <name>Mg(2+)</name>
        <dbReference type="ChEBI" id="CHEBI:18420"/>
    </ligand>
</feature>
<dbReference type="PANTHER" id="PTHR42958:SF4">
    <property type="entry name" value="HYDROGENASE EXPRESSION_FORMATION PROTEIN HUPK"/>
    <property type="match status" value="1"/>
</dbReference>
<feature type="binding site" evidence="1">
    <location>
        <position position="525"/>
    </location>
    <ligand>
        <name>Mg(2+)</name>
        <dbReference type="ChEBI" id="CHEBI:18420"/>
    </ligand>
</feature>
<dbReference type="Gene3D" id="1.10.645.10">
    <property type="entry name" value="Cytochrome-c3 Hydrogenase, chain B"/>
    <property type="match status" value="1"/>
</dbReference>
<dbReference type="KEGG" id="sih:SiH_0892"/>
<keyword evidence="3" id="KW-1185">Reference proteome</keyword>
<keyword evidence="1" id="KW-0533">Nickel</keyword>
<reference evidence="2 3" key="1">
    <citation type="journal article" date="2011" name="J. Bacteriol.">
        <title>Genome analyses of icelandic strains of Sulfolobus islandicus, model organisms for genetic and virus-host interaction studies.</title>
        <authorList>
            <person name="Guo L."/>
            <person name="Brugger K."/>
            <person name="Liu C."/>
            <person name="Shah S.A."/>
            <person name="Zheng H."/>
            <person name="Zhu Y."/>
            <person name="Wang S."/>
            <person name="Lillestol R.K."/>
            <person name="Chen L."/>
            <person name="Frank J."/>
            <person name="Prangishvili D."/>
            <person name="Paulin L."/>
            <person name="She Q."/>
            <person name="Huang L."/>
            <person name="Garrett R.A."/>
        </authorList>
    </citation>
    <scope>NUCLEOTIDE SEQUENCE [LARGE SCALE GENOMIC DNA]</scope>
    <source>
        <strain evidence="2 3">HVE10/4</strain>
    </source>
</reference>
<dbReference type="SUPFAM" id="SSF56762">
    <property type="entry name" value="HydB/Nqo4-like"/>
    <property type="match status" value="1"/>
</dbReference>
<name>F0NP59_SACI0</name>
<dbReference type="Proteomes" id="UP000006395">
    <property type="component" value="Chromosome"/>
</dbReference>
<organism evidence="2 3">
    <name type="scientific">Saccharolobus islandicus (strain HVE10/4)</name>
    <name type="common">Sulfolobus islandicus</name>
    <dbReference type="NCBI Taxonomy" id="930943"/>
    <lineage>
        <taxon>Archaea</taxon>
        <taxon>Thermoproteota</taxon>
        <taxon>Thermoprotei</taxon>
        <taxon>Sulfolobales</taxon>
        <taxon>Sulfolobaceae</taxon>
        <taxon>Saccharolobus</taxon>
    </lineage>
</organism>
<comment type="cofactor">
    <cofactor evidence="1">
        <name>Fe cation</name>
        <dbReference type="ChEBI" id="CHEBI:24875"/>
    </cofactor>
</comment>
<sequence>MCLDKMSREECEKLGLLNDPPADQQNVKEVFWDPVSRVAGDLAFYVKVDLSNRKVLDARSTAALFRGYEVILKGRDPIDAPMISSRACGVCGGVHSVTSVMAIEMAAGVTPPPLAIAMRNMAGAAEMMYDHPLHMFLLAGPDYSASIVSKTEPSLFQAAKNALAEHRDVHGFTKIVDIMEALNPLKGQLYLEAIQITRIAREMFSLMLGRYPHPSTLVVGGVSTTVLPNLFTDYLVRMTKLFDWAKRMALIWEDIINFWYKERPEYESVGKNPTGNIISGGIYDDSELAESGDLYKYEKANMWGERRLVTPGVIKNGQLVTTNLVDINLGIEEFVKYSYYEEWKERILETDPLGNKLSEYHPWNKITIPKPGPLNWREKYTWDTAPRWRREVYETGGGPLARHWVTALAGKLPQNPYIKAGGGKLRITVPKGTSLPDIELEWKVPKVINALERNRARAYHVAYVIGVAMTNLLKALSYLREGKSKVWTRFEWLNEGVGVGFYEAGRGILTHHIIIRNKKIYNYQIITPSTWNASPRDPSDQPGPYELCAMSTPVLEEFKTADEFTGIDVLRSIRSFDPCMPCTVHMFTGRGVITRDVTTCSCSI</sequence>
<comment type="cofactor">
    <cofactor evidence="1">
        <name>Ni(2+)</name>
        <dbReference type="ChEBI" id="CHEBI:49786"/>
    </cofactor>
</comment>
<evidence type="ECO:0000313" key="2">
    <source>
        <dbReference type="EMBL" id="ADX82245.1"/>
    </source>
</evidence>
<feature type="binding site" evidence="1">
    <location>
        <position position="585"/>
    </location>
    <ligand>
        <name>Mg(2+)</name>
        <dbReference type="ChEBI" id="CHEBI:18420"/>
    </ligand>
</feature>
<accession>F0NP59</accession>
<evidence type="ECO:0000313" key="3">
    <source>
        <dbReference type="Proteomes" id="UP000006395"/>
    </source>
</evidence>
<feature type="binding site" evidence="1">
    <location>
        <position position="88"/>
    </location>
    <ligand>
        <name>Ni(2+)</name>
        <dbReference type="ChEBI" id="CHEBI:49786"/>
    </ligand>
</feature>
<feature type="binding site" evidence="1">
    <location>
        <position position="582"/>
    </location>
    <ligand>
        <name>Fe cation</name>
        <dbReference type="ChEBI" id="CHEBI:24875"/>
    </ligand>
</feature>
<proteinExistence type="predicted"/>
<keyword evidence="1" id="KW-0479">Metal-binding</keyword>
<dbReference type="InterPro" id="IPR050867">
    <property type="entry name" value="NiFe/NiFeSe_hydrgnase_LSU"/>
</dbReference>
<keyword evidence="1" id="KW-0460">Magnesium</keyword>
<dbReference type="HOGENOM" id="CLU_030087_0_0_2"/>
<dbReference type="GeneID" id="12414926"/>
<dbReference type="PANTHER" id="PTHR42958">
    <property type="entry name" value="HYDROGENASE-2 LARGE CHAIN"/>
    <property type="match status" value="1"/>
</dbReference>
<dbReference type="Pfam" id="PF00374">
    <property type="entry name" value="NiFeSe_Hases"/>
    <property type="match status" value="2"/>
</dbReference>
<dbReference type="InterPro" id="IPR001501">
    <property type="entry name" value="Ni-dep_hyd_lsu"/>
</dbReference>
<dbReference type="RefSeq" id="WP_014512387.1">
    <property type="nucleotide sequence ID" value="NC_017275.1"/>
</dbReference>
<gene>
    <name evidence="2" type="ordered locus">SiH_0892</name>
</gene>
<dbReference type="InterPro" id="IPR029014">
    <property type="entry name" value="NiFe-Hase_large"/>
</dbReference>
<dbReference type="EMBL" id="CP002426">
    <property type="protein sequence ID" value="ADX82245.1"/>
    <property type="molecule type" value="Genomic_DNA"/>
</dbReference>
<feature type="binding site" evidence="1">
    <location>
        <position position="91"/>
    </location>
    <ligand>
        <name>Ni(2+)</name>
        <dbReference type="ChEBI" id="CHEBI:49786"/>
    </ligand>
</feature>
<keyword evidence="1" id="KW-0408">Iron</keyword>
<protein>
    <submittedName>
        <fullName evidence="2">[NiFe] hydrogenase large subunit, HyaB</fullName>
    </submittedName>
</protein>
<dbReference type="GO" id="GO:0016151">
    <property type="term" value="F:nickel cation binding"/>
    <property type="evidence" value="ECO:0007669"/>
    <property type="project" value="InterPro"/>
</dbReference>